<keyword evidence="2" id="KW-1185">Reference proteome</keyword>
<accession>A0A504XCW9</accession>
<evidence type="ECO:0000313" key="1">
    <source>
        <dbReference type="EMBL" id="TPP46184.1"/>
    </source>
</evidence>
<evidence type="ECO:0000313" key="2">
    <source>
        <dbReference type="Proteomes" id="UP000316759"/>
    </source>
</evidence>
<name>A0A504XCW9_FASGI</name>
<dbReference type="AlphaFoldDB" id="A0A504XCW9"/>
<protein>
    <submittedName>
        <fullName evidence="1">Uncharacterized protein</fullName>
    </submittedName>
</protein>
<comment type="caution">
    <text evidence="1">The sequence shown here is derived from an EMBL/GenBank/DDBJ whole genome shotgun (WGS) entry which is preliminary data.</text>
</comment>
<dbReference type="EMBL" id="SUNJ01015657">
    <property type="protein sequence ID" value="TPP46184.1"/>
    <property type="molecule type" value="Genomic_DNA"/>
</dbReference>
<reference evidence="1 2" key="1">
    <citation type="submission" date="2019-04" db="EMBL/GenBank/DDBJ databases">
        <title>Annotation for the trematode Fasciola gigantica.</title>
        <authorList>
            <person name="Choi Y.-J."/>
        </authorList>
    </citation>
    <scope>NUCLEOTIDE SEQUENCE [LARGE SCALE GENOMIC DNA]</scope>
    <source>
        <strain evidence="1">Uganda_cow_1</strain>
    </source>
</reference>
<dbReference type="Proteomes" id="UP000316759">
    <property type="component" value="Unassembled WGS sequence"/>
</dbReference>
<organism evidence="1 2">
    <name type="scientific">Fasciola gigantica</name>
    <name type="common">Giant liver fluke</name>
    <dbReference type="NCBI Taxonomy" id="46835"/>
    <lineage>
        <taxon>Eukaryota</taxon>
        <taxon>Metazoa</taxon>
        <taxon>Spiralia</taxon>
        <taxon>Lophotrochozoa</taxon>
        <taxon>Platyhelminthes</taxon>
        <taxon>Trematoda</taxon>
        <taxon>Digenea</taxon>
        <taxon>Plagiorchiida</taxon>
        <taxon>Echinostomata</taxon>
        <taxon>Echinostomatoidea</taxon>
        <taxon>Fasciolidae</taxon>
        <taxon>Fasciola</taxon>
    </lineage>
</organism>
<sequence>MVRMLITDAHGRMNKYRNIMTEVKWWCERIVDGETIKGIEVAIGRRVTHCQERKRPLLAGKQDKLTRGLEETENKTWVNNLSSRPLSTEEHKVLHKGLNSNLGDATTKKYLAELEHALKSSGLPEDTKCKLRQIIVPNMLHKRPFSAPSYTQHSTTNPEEG</sequence>
<dbReference type="OrthoDB" id="6223504at2759"/>
<gene>
    <name evidence="1" type="ORF">FGIG_09952</name>
</gene>
<proteinExistence type="predicted"/>